<dbReference type="PATRIC" id="fig|1191523.3.peg.559"/>
<sequence>MVFLIDAANVECYEYKAGGLLGKELQFSVEIKDPLYVSPSLPVFASQIESSSVLLFGSTTTELDLTAISPVYGWAWAGASSTPVSNSPSVGWIKFSSDTTSTDPNAIISGTQKYGVYLNRNTNELMGYAWSGVPCGQSNDVCGYGWISFNKADLDAAHLSSPAMLSGDKLSGYAKFLSFDSSYSSFDGYVDLSGITYTSSTGVLSGSTKEVNIVPQIHFCDPNNPNDPIYCVYVSSTTYPAQTPKAKIQKPKITSVQKNSCSNGYCSITVNWENPMDYSKVKIMMFNVDEAKDPNAPNSFNRCKTESDVTRCWGEKGKFSFDSTDQNNKQRTQTGDRDYKIDGLTPGTTYYILIRAILRQ</sequence>
<dbReference type="HOGENOM" id="CLU_769040_0_0_10"/>
<dbReference type="InterPro" id="IPR013783">
    <property type="entry name" value="Ig-like_fold"/>
</dbReference>
<dbReference type="Proteomes" id="UP000009011">
    <property type="component" value="Chromosome"/>
</dbReference>
<dbReference type="STRING" id="1191523.MROS_0536"/>
<dbReference type="KEGG" id="mro:MROS_0536"/>
<dbReference type="AlphaFoldDB" id="I6ZP20"/>
<keyword evidence="2" id="KW-1185">Reference proteome</keyword>
<dbReference type="InterPro" id="IPR036116">
    <property type="entry name" value="FN3_sf"/>
</dbReference>
<evidence type="ECO:0000313" key="2">
    <source>
        <dbReference type="Proteomes" id="UP000009011"/>
    </source>
</evidence>
<protein>
    <submittedName>
        <fullName evidence="1">Uncharacterized protein</fullName>
    </submittedName>
</protein>
<evidence type="ECO:0000313" key="1">
    <source>
        <dbReference type="EMBL" id="AFN73779.1"/>
    </source>
</evidence>
<dbReference type="EMBL" id="CP003557">
    <property type="protein sequence ID" value="AFN73779.1"/>
    <property type="molecule type" value="Genomic_DNA"/>
</dbReference>
<reference evidence="1 2" key="1">
    <citation type="journal article" date="2013" name="PLoS ONE">
        <title>Genomic analysis of Melioribacter roseus, facultatively anaerobic organotrophic bacterium representing a novel deep lineage within Bacteriodetes/Chlorobi group.</title>
        <authorList>
            <person name="Kadnikov V.V."/>
            <person name="Mardanov A.V."/>
            <person name="Podosokorskaya O.A."/>
            <person name="Gavrilov S.N."/>
            <person name="Kublanov I.V."/>
            <person name="Beletsky A.V."/>
            <person name="Bonch-Osmolovskaya E.A."/>
            <person name="Ravin N.V."/>
        </authorList>
    </citation>
    <scope>NUCLEOTIDE SEQUENCE [LARGE SCALE GENOMIC DNA]</scope>
    <source>
        <strain evidence="2">JCM 17771 / P3M-2</strain>
    </source>
</reference>
<organism evidence="1 2">
    <name type="scientific">Melioribacter roseus (strain DSM 23840 / JCM 17771 / VKM B-2668 / P3M-2)</name>
    <dbReference type="NCBI Taxonomy" id="1191523"/>
    <lineage>
        <taxon>Bacteria</taxon>
        <taxon>Pseudomonadati</taxon>
        <taxon>Ignavibacteriota</taxon>
        <taxon>Ignavibacteria</taxon>
        <taxon>Ignavibacteriales</taxon>
        <taxon>Melioribacteraceae</taxon>
        <taxon>Melioribacter</taxon>
    </lineage>
</organism>
<accession>I6ZP20</accession>
<name>I6ZP20_MELRP</name>
<dbReference type="SUPFAM" id="SSF49265">
    <property type="entry name" value="Fibronectin type III"/>
    <property type="match status" value="1"/>
</dbReference>
<dbReference type="Gene3D" id="2.60.40.10">
    <property type="entry name" value="Immunoglobulins"/>
    <property type="match status" value="1"/>
</dbReference>
<proteinExistence type="predicted"/>
<gene>
    <name evidence="1" type="ordered locus">MROS_0536</name>
</gene>